<protein>
    <submittedName>
        <fullName evidence="1">DUF4411 family protein</fullName>
    </submittedName>
</protein>
<dbReference type="EMBL" id="VYQE01000001">
    <property type="protein sequence ID" value="KAA9010154.1"/>
    <property type="molecule type" value="Genomic_DNA"/>
</dbReference>
<sequence>MPKYCLDTSWISNPLLEMPPDIHVSLWEKIGHLIDVGSFCWNVEIWEELDGSIGGQVGQQLGNAKQECCLEVGVGSWAWRRYLKIFEGYRTKYKDYISEYNGNRKGTVGLNDCSIVALGATLRLPVASMERRNTTPSQKKIRIPELCDRENVEHFDFNRLLRAENIKA</sequence>
<gene>
    <name evidence="1" type="ORF">F3S47_02570</name>
</gene>
<name>A0A5J5GRJ4_9RHOB</name>
<dbReference type="InterPro" id="IPR016541">
    <property type="entry name" value="UCP008505"/>
</dbReference>
<dbReference type="RefSeq" id="WP_150443637.1">
    <property type="nucleotide sequence ID" value="NZ_VYQE01000001.1"/>
</dbReference>
<evidence type="ECO:0000313" key="2">
    <source>
        <dbReference type="Proteomes" id="UP000326554"/>
    </source>
</evidence>
<comment type="caution">
    <text evidence="1">The sequence shown here is derived from an EMBL/GenBank/DDBJ whole genome shotgun (WGS) entry which is preliminary data.</text>
</comment>
<reference evidence="1 2" key="1">
    <citation type="submission" date="2019-09" db="EMBL/GenBank/DDBJ databases">
        <authorList>
            <person name="Park J.-S."/>
            <person name="Choi H.-J."/>
        </authorList>
    </citation>
    <scope>NUCLEOTIDE SEQUENCE [LARGE SCALE GENOMIC DNA]</scope>
    <source>
        <strain evidence="1 2">176SS1-4</strain>
    </source>
</reference>
<dbReference type="Pfam" id="PF14367">
    <property type="entry name" value="DUF4411"/>
    <property type="match status" value="1"/>
</dbReference>
<dbReference type="AlphaFoldDB" id="A0A5J5GRJ4"/>
<accession>A0A5J5GRJ4</accession>
<dbReference type="Proteomes" id="UP000326554">
    <property type="component" value="Unassembled WGS sequence"/>
</dbReference>
<keyword evidence="2" id="KW-1185">Reference proteome</keyword>
<organism evidence="1 2">
    <name type="scientific">Histidinibacterium aquaticum</name>
    <dbReference type="NCBI Taxonomy" id="2613962"/>
    <lineage>
        <taxon>Bacteria</taxon>
        <taxon>Pseudomonadati</taxon>
        <taxon>Pseudomonadota</taxon>
        <taxon>Alphaproteobacteria</taxon>
        <taxon>Rhodobacterales</taxon>
        <taxon>Paracoccaceae</taxon>
        <taxon>Histidinibacterium</taxon>
    </lineage>
</organism>
<proteinExistence type="predicted"/>
<evidence type="ECO:0000313" key="1">
    <source>
        <dbReference type="EMBL" id="KAA9010154.1"/>
    </source>
</evidence>